<sequence length="264" mass="27660">MKRSVKTLGITAALAVMIPFSAYAATTGTSSGETTEKPAWSVKGGSFEGRGGIVSQEVLDLLKLDQAALNEKTGTGKTLAQIAEEQGVSRESLKSVMTAAYNKKLEERKQDFANNLDKAIDSELKPDKHGRMGGGFRGERDLTAVAKLLGLSADELKEQLKEGKSLAELATEKGVEAQKLIDAQAASMTATINEALKAGKLTQEQADKQLANAADIAEKIVNGKGFGEGRHHGGGKGRGFEGGEKRPADAGTSAEQSAEPSEAS</sequence>
<evidence type="ECO:0000313" key="4">
    <source>
        <dbReference type="Proteomes" id="UP000502248"/>
    </source>
</evidence>
<protein>
    <recommendedName>
        <fullName evidence="5">LysM domain-containing protein</fullName>
    </recommendedName>
</protein>
<proteinExistence type="predicted"/>
<keyword evidence="4" id="KW-1185">Reference proteome</keyword>
<dbReference type="EMBL" id="CP051680">
    <property type="protein sequence ID" value="QJD87012.1"/>
    <property type="molecule type" value="Genomic_DNA"/>
</dbReference>
<gene>
    <name evidence="3" type="ORF">HH215_30115</name>
</gene>
<dbReference type="KEGG" id="cheb:HH215_30115"/>
<dbReference type="Proteomes" id="UP000502248">
    <property type="component" value="Chromosome"/>
</dbReference>
<feature type="region of interest" description="Disordered" evidence="1">
    <location>
        <begin position="223"/>
        <end position="264"/>
    </location>
</feature>
<accession>A0A7Z2VPN8</accession>
<feature type="compositionally biased region" description="Basic and acidic residues" evidence="1">
    <location>
        <begin position="238"/>
        <end position="248"/>
    </location>
</feature>
<dbReference type="AlphaFoldDB" id="A0A7Z2VPN8"/>
<evidence type="ECO:0000256" key="2">
    <source>
        <dbReference type="SAM" id="SignalP"/>
    </source>
</evidence>
<feature type="signal peptide" evidence="2">
    <location>
        <begin position="1"/>
        <end position="24"/>
    </location>
</feature>
<name>A0A7Z2VPN8_9BACL</name>
<feature type="chain" id="PRO_5030687765" description="LysM domain-containing protein" evidence="2">
    <location>
        <begin position="25"/>
        <end position="264"/>
    </location>
</feature>
<keyword evidence="2" id="KW-0732">Signal</keyword>
<reference evidence="3 4" key="1">
    <citation type="submission" date="2020-04" db="EMBL/GenBank/DDBJ databases">
        <title>Genome sequencing of novel species.</title>
        <authorList>
            <person name="Heo J."/>
            <person name="Kim S.-J."/>
            <person name="Kim J.-S."/>
            <person name="Hong S.-B."/>
            <person name="Kwon S.-W."/>
        </authorList>
    </citation>
    <scope>NUCLEOTIDE SEQUENCE [LARGE SCALE GENOMIC DNA]</scope>
    <source>
        <strain evidence="3 4">MFER-1</strain>
    </source>
</reference>
<evidence type="ECO:0008006" key="5">
    <source>
        <dbReference type="Google" id="ProtNLM"/>
    </source>
</evidence>
<feature type="compositionally biased region" description="Low complexity" evidence="1">
    <location>
        <begin position="253"/>
        <end position="264"/>
    </location>
</feature>
<organism evidence="3 4">
    <name type="scientific">Cohnella herbarum</name>
    <dbReference type="NCBI Taxonomy" id="2728023"/>
    <lineage>
        <taxon>Bacteria</taxon>
        <taxon>Bacillati</taxon>
        <taxon>Bacillota</taxon>
        <taxon>Bacilli</taxon>
        <taxon>Bacillales</taxon>
        <taxon>Paenibacillaceae</taxon>
        <taxon>Cohnella</taxon>
    </lineage>
</organism>
<evidence type="ECO:0000256" key="1">
    <source>
        <dbReference type="SAM" id="MobiDB-lite"/>
    </source>
</evidence>
<dbReference type="RefSeq" id="WP_169283258.1">
    <property type="nucleotide sequence ID" value="NZ_CP051680.1"/>
</dbReference>
<evidence type="ECO:0000313" key="3">
    <source>
        <dbReference type="EMBL" id="QJD87012.1"/>
    </source>
</evidence>